<dbReference type="RefSeq" id="WP_152761034.1">
    <property type="nucleotide sequence ID" value="NZ_WHLY01000002.1"/>
</dbReference>
<dbReference type="Pfam" id="PF08327">
    <property type="entry name" value="AHSA1"/>
    <property type="match status" value="1"/>
</dbReference>
<protein>
    <submittedName>
        <fullName evidence="3">SRPBCC domain-containing protein</fullName>
    </submittedName>
</protein>
<name>A0A7C9BRY4_9BACT</name>
<accession>A0A7C9BRY4</accession>
<keyword evidence="4" id="KW-1185">Reference proteome</keyword>
<sequence length="151" mass="17338">MKTQEITESTATESFEYSFESSKSPEEVFQVLMEIDQWWSGLHGETIAGESQKLNDEFAFRAGKGAHYSKQKLIEFLPNKRIGWQVLESNLSFLKDSSEWTDTKIGFDISEKEHGTLVTFTHEGLVPQFECYTSCAGAWTKYMENLEEKLT</sequence>
<dbReference type="Gene3D" id="3.30.530.20">
    <property type="match status" value="1"/>
</dbReference>
<proteinExistence type="inferred from homology"/>
<evidence type="ECO:0000313" key="4">
    <source>
        <dbReference type="Proteomes" id="UP000479293"/>
    </source>
</evidence>
<evidence type="ECO:0000256" key="1">
    <source>
        <dbReference type="ARBA" id="ARBA00006817"/>
    </source>
</evidence>
<dbReference type="CDD" id="cd07814">
    <property type="entry name" value="SRPBCC_CalC_Aha1-like"/>
    <property type="match status" value="1"/>
</dbReference>
<dbReference type="InterPro" id="IPR023393">
    <property type="entry name" value="START-like_dom_sf"/>
</dbReference>
<dbReference type="EMBL" id="WHLY01000002">
    <property type="protein sequence ID" value="MPR34639.1"/>
    <property type="molecule type" value="Genomic_DNA"/>
</dbReference>
<dbReference type="AlphaFoldDB" id="A0A7C9BRY4"/>
<dbReference type="InterPro" id="IPR013538">
    <property type="entry name" value="ASHA1/2-like_C"/>
</dbReference>
<feature type="domain" description="Activator of Hsp90 ATPase homologue 1/2-like C-terminal" evidence="2">
    <location>
        <begin position="24"/>
        <end position="148"/>
    </location>
</feature>
<organism evidence="3 4">
    <name type="scientific">Salmonirosea aquatica</name>
    <dbReference type="NCBI Taxonomy" id="2654236"/>
    <lineage>
        <taxon>Bacteria</taxon>
        <taxon>Pseudomonadati</taxon>
        <taxon>Bacteroidota</taxon>
        <taxon>Cytophagia</taxon>
        <taxon>Cytophagales</taxon>
        <taxon>Spirosomataceae</taxon>
        <taxon>Salmonirosea</taxon>
    </lineage>
</organism>
<comment type="similarity">
    <text evidence="1">Belongs to the AHA1 family.</text>
</comment>
<evidence type="ECO:0000313" key="3">
    <source>
        <dbReference type="EMBL" id="MPR34639.1"/>
    </source>
</evidence>
<gene>
    <name evidence="3" type="ORF">GBK04_15055</name>
</gene>
<dbReference type="Proteomes" id="UP000479293">
    <property type="component" value="Unassembled WGS sequence"/>
</dbReference>
<comment type="caution">
    <text evidence="3">The sequence shown here is derived from an EMBL/GenBank/DDBJ whole genome shotgun (WGS) entry which is preliminary data.</text>
</comment>
<reference evidence="3 4" key="1">
    <citation type="submission" date="2019-10" db="EMBL/GenBank/DDBJ databases">
        <title>Draft Genome Sequence of Cytophagaceae sp. SJW1-29.</title>
        <authorList>
            <person name="Choi A."/>
        </authorList>
    </citation>
    <scope>NUCLEOTIDE SEQUENCE [LARGE SCALE GENOMIC DNA]</scope>
    <source>
        <strain evidence="3 4">SJW1-29</strain>
    </source>
</reference>
<dbReference type="SUPFAM" id="SSF55961">
    <property type="entry name" value="Bet v1-like"/>
    <property type="match status" value="1"/>
</dbReference>
<evidence type="ECO:0000259" key="2">
    <source>
        <dbReference type="Pfam" id="PF08327"/>
    </source>
</evidence>